<dbReference type="GO" id="GO:0008270">
    <property type="term" value="F:zinc ion binding"/>
    <property type="evidence" value="ECO:0007669"/>
    <property type="project" value="InterPro"/>
</dbReference>
<accession>A0A6C0LB45</accession>
<dbReference type="AlphaFoldDB" id="A0A6C0LB45"/>
<name>A0A6C0LB45_9ZZZZ</name>
<reference evidence="1" key="1">
    <citation type="journal article" date="2020" name="Nature">
        <title>Giant virus diversity and host interactions through global metagenomics.</title>
        <authorList>
            <person name="Schulz F."/>
            <person name="Roux S."/>
            <person name="Paez-Espino D."/>
            <person name="Jungbluth S."/>
            <person name="Walsh D.A."/>
            <person name="Denef V.J."/>
            <person name="McMahon K.D."/>
            <person name="Konstantinidis K.T."/>
            <person name="Eloe-Fadrosh E.A."/>
            <person name="Kyrpides N.C."/>
            <person name="Woyke T."/>
        </authorList>
    </citation>
    <scope>NUCLEOTIDE SEQUENCE</scope>
    <source>
        <strain evidence="1">GVMAG-M-3300027770-73</strain>
    </source>
</reference>
<dbReference type="GO" id="GO:0004089">
    <property type="term" value="F:carbonate dehydratase activity"/>
    <property type="evidence" value="ECO:0007669"/>
    <property type="project" value="InterPro"/>
</dbReference>
<dbReference type="InterPro" id="IPR036874">
    <property type="entry name" value="Carbonic_anhydrase_sf"/>
</dbReference>
<protein>
    <submittedName>
        <fullName evidence="1">Uncharacterized protein</fullName>
    </submittedName>
</protein>
<dbReference type="EMBL" id="MN740471">
    <property type="protein sequence ID" value="QHU28196.1"/>
    <property type="molecule type" value="Genomic_DNA"/>
</dbReference>
<proteinExistence type="predicted"/>
<organism evidence="1">
    <name type="scientific">viral metagenome</name>
    <dbReference type="NCBI Taxonomy" id="1070528"/>
    <lineage>
        <taxon>unclassified sequences</taxon>
        <taxon>metagenomes</taxon>
        <taxon>organismal metagenomes</taxon>
    </lineage>
</organism>
<evidence type="ECO:0000313" key="1">
    <source>
        <dbReference type="EMBL" id="QHU28196.1"/>
    </source>
</evidence>
<dbReference type="SUPFAM" id="SSF53056">
    <property type="entry name" value="beta-carbonic anhydrase, cab"/>
    <property type="match status" value="1"/>
</dbReference>
<sequence length="193" mass="21453">MFSASATASCSECATATATATGNTLQEAILNANNSALLSAQIALRKPLPNNPDADTAKTLLLNCIDFRLIDYEDFLLDSTGYLNEFDEFILAGASLGYNGITGYYPQWQNCCDDHIKLSHQLHDIYEITIIDHMKCGAYKLQYTPEQLAGDGEYKLHVENLNKAEKTLKEKFPFIKTVNKYIMKLNGEATKIP</sequence>